<evidence type="ECO:0000256" key="1">
    <source>
        <dbReference type="ARBA" id="ARBA00023015"/>
    </source>
</evidence>
<dbReference type="PANTHER" id="PTHR44688">
    <property type="entry name" value="DNA-BINDING TRANSCRIPTIONAL ACTIVATOR DEVR_DOSR"/>
    <property type="match status" value="1"/>
</dbReference>
<feature type="domain" description="HTH luxR-type" evidence="5">
    <location>
        <begin position="147"/>
        <end position="212"/>
    </location>
</feature>
<dbReference type="RefSeq" id="WP_379838595.1">
    <property type="nucleotide sequence ID" value="NZ_JBHRYQ010000001.1"/>
</dbReference>
<dbReference type="Gene3D" id="1.10.10.10">
    <property type="entry name" value="Winged helix-like DNA-binding domain superfamily/Winged helix DNA-binding domain"/>
    <property type="match status" value="1"/>
</dbReference>
<dbReference type="SUPFAM" id="SSF52172">
    <property type="entry name" value="CheY-like"/>
    <property type="match status" value="1"/>
</dbReference>
<feature type="domain" description="Response regulatory" evidence="6">
    <location>
        <begin position="6"/>
        <end position="120"/>
    </location>
</feature>
<dbReference type="Proteomes" id="UP001595616">
    <property type="component" value="Unassembled WGS sequence"/>
</dbReference>
<evidence type="ECO:0000259" key="5">
    <source>
        <dbReference type="PROSITE" id="PS50043"/>
    </source>
</evidence>
<evidence type="ECO:0000313" key="8">
    <source>
        <dbReference type="Proteomes" id="UP001595616"/>
    </source>
</evidence>
<dbReference type="EMBL" id="JBHRYQ010000001">
    <property type="protein sequence ID" value="MFC3811752.1"/>
    <property type="molecule type" value="Genomic_DNA"/>
</dbReference>
<dbReference type="CDD" id="cd00156">
    <property type="entry name" value="REC"/>
    <property type="match status" value="1"/>
</dbReference>
<evidence type="ECO:0000313" key="7">
    <source>
        <dbReference type="EMBL" id="MFC3811752.1"/>
    </source>
</evidence>
<reference evidence="8" key="1">
    <citation type="journal article" date="2019" name="Int. J. Syst. Evol. Microbiol.">
        <title>The Global Catalogue of Microorganisms (GCM) 10K type strain sequencing project: providing services to taxonomists for standard genome sequencing and annotation.</title>
        <authorList>
            <consortium name="The Broad Institute Genomics Platform"/>
            <consortium name="The Broad Institute Genome Sequencing Center for Infectious Disease"/>
            <person name="Wu L."/>
            <person name="Ma J."/>
        </authorList>
    </citation>
    <scope>NUCLEOTIDE SEQUENCE [LARGE SCALE GENOMIC DNA]</scope>
    <source>
        <strain evidence="8">CECT 7956</strain>
    </source>
</reference>
<dbReference type="PROSITE" id="PS50110">
    <property type="entry name" value="RESPONSE_REGULATORY"/>
    <property type="match status" value="1"/>
</dbReference>
<gene>
    <name evidence="7" type="ORF">ACFOOI_13900</name>
</gene>
<proteinExistence type="predicted"/>
<evidence type="ECO:0000256" key="3">
    <source>
        <dbReference type="ARBA" id="ARBA00023163"/>
    </source>
</evidence>
<evidence type="ECO:0000259" key="6">
    <source>
        <dbReference type="PROSITE" id="PS50110"/>
    </source>
</evidence>
<evidence type="ECO:0000256" key="4">
    <source>
        <dbReference type="PROSITE-ProRule" id="PRU00169"/>
    </source>
</evidence>
<sequence>MNNSQTILIGHRSTLLCEVLREALEHRQYNVVSYTTSGADFQKKRMLFQPDILVISNSLEGMSGIEVIKEMQQANSATKCLFMSKDVNEAQTVFHNLIVEGHIPTYVSMSEFFYALQEVSVGRKYTSPTIEKMFYQTPDNESVSVTDATLLKALTRREIEIMQALANSFTTPQIASRLFISTATVNNHRANIMQKLDIKGRNQLMGIAIALKPYYSWVA</sequence>
<evidence type="ECO:0000256" key="2">
    <source>
        <dbReference type="ARBA" id="ARBA00023125"/>
    </source>
</evidence>
<keyword evidence="8" id="KW-1185">Reference proteome</keyword>
<dbReference type="PRINTS" id="PR00038">
    <property type="entry name" value="HTHLUXR"/>
</dbReference>
<keyword evidence="2 7" id="KW-0238">DNA-binding</keyword>
<organism evidence="7 8">
    <name type="scientific">Lacihabitans lacunae</name>
    <dbReference type="NCBI Taxonomy" id="1028214"/>
    <lineage>
        <taxon>Bacteria</taxon>
        <taxon>Pseudomonadati</taxon>
        <taxon>Bacteroidota</taxon>
        <taxon>Cytophagia</taxon>
        <taxon>Cytophagales</taxon>
        <taxon>Leadbetterellaceae</taxon>
        <taxon>Lacihabitans</taxon>
    </lineage>
</organism>
<comment type="caution">
    <text evidence="7">The sequence shown here is derived from an EMBL/GenBank/DDBJ whole genome shotgun (WGS) entry which is preliminary data.</text>
</comment>
<dbReference type="CDD" id="cd06170">
    <property type="entry name" value="LuxR_C_like"/>
    <property type="match status" value="1"/>
</dbReference>
<dbReference type="PROSITE" id="PS50043">
    <property type="entry name" value="HTH_LUXR_2"/>
    <property type="match status" value="1"/>
</dbReference>
<keyword evidence="1" id="KW-0805">Transcription regulation</keyword>
<dbReference type="SUPFAM" id="SSF46894">
    <property type="entry name" value="C-terminal effector domain of the bipartite response regulators"/>
    <property type="match status" value="1"/>
</dbReference>
<protein>
    <submittedName>
        <fullName evidence="7">DNA-binding response regulator</fullName>
    </submittedName>
</protein>
<accession>A0ABV7YZF7</accession>
<dbReference type="Gene3D" id="3.40.50.2300">
    <property type="match status" value="1"/>
</dbReference>
<dbReference type="SMART" id="SM00421">
    <property type="entry name" value="HTH_LUXR"/>
    <property type="match status" value="1"/>
</dbReference>
<dbReference type="InterPro" id="IPR016032">
    <property type="entry name" value="Sig_transdc_resp-reg_C-effctor"/>
</dbReference>
<dbReference type="Pfam" id="PF00196">
    <property type="entry name" value="GerE"/>
    <property type="match status" value="1"/>
</dbReference>
<name>A0ABV7YZF7_9BACT</name>
<comment type="caution">
    <text evidence="4">Lacks conserved residue(s) required for the propagation of feature annotation.</text>
</comment>
<dbReference type="InterPro" id="IPR036388">
    <property type="entry name" value="WH-like_DNA-bd_sf"/>
</dbReference>
<dbReference type="PANTHER" id="PTHR44688:SF16">
    <property type="entry name" value="DNA-BINDING TRANSCRIPTIONAL ACTIVATOR DEVR_DOSR"/>
    <property type="match status" value="1"/>
</dbReference>
<dbReference type="InterPro" id="IPR000792">
    <property type="entry name" value="Tscrpt_reg_LuxR_C"/>
</dbReference>
<dbReference type="InterPro" id="IPR001789">
    <property type="entry name" value="Sig_transdc_resp-reg_receiver"/>
</dbReference>
<dbReference type="InterPro" id="IPR011006">
    <property type="entry name" value="CheY-like_superfamily"/>
</dbReference>
<dbReference type="GO" id="GO:0003677">
    <property type="term" value="F:DNA binding"/>
    <property type="evidence" value="ECO:0007669"/>
    <property type="project" value="UniProtKB-KW"/>
</dbReference>
<keyword evidence="3" id="KW-0804">Transcription</keyword>
<dbReference type="Pfam" id="PF00072">
    <property type="entry name" value="Response_reg"/>
    <property type="match status" value="1"/>
</dbReference>